<dbReference type="GO" id="GO:0016787">
    <property type="term" value="F:hydrolase activity"/>
    <property type="evidence" value="ECO:0007669"/>
    <property type="project" value="UniProtKB-KW"/>
</dbReference>
<gene>
    <name evidence="4" type="ORF">GCM10025782_03050</name>
</gene>
<dbReference type="InterPro" id="IPR000639">
    <property type="entry name" value="Epox_hydrolase-like"/>
</dbReference>
<dbReference type="Pfam" id="PF00561">
    <property type="entry name" value="Abhydrolase_1"/>
    <property type="match status" value="1"/>
</dbReference>
<evidence type="ECO:0000256" key="2">
    <source>
        <dbReference type="SAM" id="MobiDB-lite"/>
    </source>
</evidence>
<feature type="region of interest" description="Disordered" evidence="2">
    <location>
        <begin position="206"/>
        <end position="229"/>
    </location>
</feature>
<dbReference type="PRINTS" id="PR00412">
    <property type="entry name" value="EPOXHYDRLASE"/>
</dbReference>
<reference evidence="5" key="1">
    <citation type="journal article" date="2019" name="Int. J. Syst. Evol. Microbiol.">
        <title>The Global Catalogue of Microorganisms (GCM) 10K type strain sequencing project: providing services to taxonomists for standard genome sequencing and annotation.</title>
        <authorList>
            <consortium name="The Broad Institute Genomics Platform"/>
            <consortium name="The Broad Institute Genome Sequencing Center for Infectious Disease"/>
            <person name="Wu L."/>
            <person name="Ma J."/>
        </authorList>
    </citation>
    <scope>NUCLEOTIDE SEQUENCE [LARGE SCALE GENOMIC DNA]</scope>
    <source>
        <strain evidence="5">JCM 18961</strain>
    </source>
</reference>
<dbReference type="InterPro" id="IPR029058">
    <property type="entry name" value="AB_hydrolase_fold"/>
</dbReference>
<evidence type="ECO:0000313" key="5">
    <source>
        <dbReference type="Proteomes" id="UP001500556"/>
    </source>
</evidence>
<sequence length="292" mass="32063">MDHFSRDGLTFDVTDAGPPDGPVVVLLHGWPQDRSAWGPVADRLVGAGLRVLAPDQRGYSPGARPRSTSAYRMSQLVADVLALVDASGAARVHLVGHDWGAAVAWAFAERHPDRLESLTVASTPHHEAMAWALRHGDQARRSWYILAFQVPVLPEAFLRRRLAAVLRGTGLPQEQVERYVARFREPGAASGGLAWYRALRPRLPRPPWSRPRTPRREGNQGAAPASPVTVPTTYLWGRRDPALGRAAAERTARWVGPDYRFVELDAGHWLPESHPDEVAAAVLDHVRGTAQG</sequence>
<keyword evidence="5" id="KW-1185">Reference proteome</keyword>
<dbReference type="EMBL" id="BAABLO010000001">
    <property type="protein sequence ID" value="GAA4710410.1"/>
    <property type="molecule type" value="Genomic_DNA"/>
</dbReference>
<accession>A0ABP8XL56</accession>
<evidence type="ECO:0000259" key="3">
    <source>
        <dbReference type="Pfam" id="PF00561"/>
    </source>
</evidence>
<dbReference type="SUPFAM" id="SSF53474">
    <property type="entry name" value="alpha/beta-Hydrolases"/>
    <property type="match status" value="1"/>
</dbReference>
<dbReference type="InterPro" id="IPR000073">
    <property type="entry name" value="AB_hydrolase_1"/>
</dbReference>
<organism evidence="4 5">
    <name type="scientific">Pedococcus ginsenosidimutans</name>
    <dbReference type="NCBI Taxonomy" id="490570"/>
    <lineage>
        <taxon>Bacteria</taxon>
        <taxon>Bacillati</taxon>
        <taxon>Actinomycetota</taxon>
        <taxon>Actinomycetes</taxon>
        <taxon>Micrococcales</taxon>
        <taxon>Intrasporangiaceae</taxon>
        <taxon>Pedococcus</taxon>
    </lineage>
</organism>
<keyword evidence="1 4" id="KW-0378">Hydrolase</keyword>
<proteinExistence type="predicted"/>
<evidence type="ECO:0000256" key="1">
    <source>
        <dbReference type="ARBA" id="ARBA00022801"/>
    </source>
</evidence>
<evidence type="ECO:0000313" key="4">
    <source>
        <dbReference type="EMBL" id="GAA4710410.1"/>
    </source>
</evidence>
<comment type="caution">
    <text evidence="4">The sequence shown here is derived from an EMBL/GenBank/DDBJ whole genome shotgun (WGS) entry which is preliminary data.</text>
</comment>
<dbReference type="Proteomes" id="UP001500556">
    <property type="component" value="Unassembled WGS sequence"/>
</dbReference>
<protein>
    <submittedName>
        <fullName evidence="4">Alpha/beta fold hydrolase</fullName>
    </submittedName>
</protein>
<name>A0ABP8XL56_9MICO</name>
<dbReference type="RefSeq" id="WP_345500671.1">
    <property type="nucleotide sequence ID" value="NZ_BAABLO010000001.1"/>
</dbReference>
<dbReference type="PRINTS" id="PR00111">
    <property type="entry name" value="ABHYDROLASE"/>
</dbReference>
<dbReference type="Gene3D" id="3.40.50.1820">
    <property type="entry name" value="alpha/beta hydrolase"/>
    <property type="match status" value="1"/>
</dbReference>
<feature type="domain" description="AB hydrolase-1" evidence="3">
    <location>
        <begin position="22"/>
        <end position="275"/>
    </location>
</feature>
<dbReference type="PANTHER" id="PTHR43329">
    <property type="entry name" value="EPOXIDE HYDROLASE"/>
    <property type="match status" value="1"/>
</dbReference>